<dbReference type="InterPro" id="IPR012933">
    <property type="entry name" value="HicA_mRNA_interferase"/>
</dbReference>
<organism evidence="8 9">
    <name type="scientific">Sphingomonas glacialis</name>
    <dbReference type="NCBI Taxonomy" id="658225"/>
    <lineage>
        <taxon>Bacteria</taxon>
        <taxon>Pseudomonadati</taxon>
        <taxon>Pseudomonadota</taxon>
        <taxon>Alphaproteobacteria</taxon>
        <taxon>Sphingomonadales</taxon>
        <taxon>Sphingomonadaceae</taxon>
        <taxon>Sphingomonas</taxon>
    </lineage>
</organism>
<dbReference type="InterPro" id="IPR038570">
    <property type="entry name" value="HicA_sf"/>
</dbReference>
<keyword evidence="6" id="KW-0694">RNA-binding</keyword>
<proteinExistence type="inferred from homology"/>
<evidence type="ECO:0000256" key="6">
    <source>
        <dbReference type="ARBA" id="ARBA00022884"/>
    </source>
</evidence>
<comment type="caution">
    <text evidence="8">The sequence shown here is derived from an EMBL/GenBank/DDBJ whole genome shotgun (WGS) entry which is preliminary data.</text>
</comment>
<reference evidence="9" key="1">
    <citation type="journal article" date="2019" name="Int. J. Syst. Evol. Microbiol.">
        <title>The Global Catalogue of Microorganisms (GCM) 10K type strain sequencing project: providing services to taxonomists for standard genome sequencing and annotation.</title>
        <authorList>
            <consortium name="The Broad Institute Genomics Platform"/>
            <consortium name="The Broad Institute Genome Sequencing Center for Infectious Disease"/>
            <person name="Wu L."/>
            <person name="Ma J."/>
        </authorList>
    </citation>
    <scope>NUCLEOTIDE SEQUENCE [LARGE SCALE GENOMIC DNA]</scope>
    <source>
        <strain evidence="9">CGMCC 1.8957</strain>
    </source>
</reference>
<dbReference type="RefSeq" id="WP_189676121.1">
    <property type="nucleotide sequence ID" value="NZ_BNAQ01000002.1"/>
</dbReference>
<gene>
    <name evidence="8" type="ORF">GCM10008023_20170</name>
</gene>
<dbReference type="EMBL" id="BNAQ01000002">
    <property type="protein sequence ID" value="GHH16295.1"/>
    <property type="molecule type" value="Genomic_DNA"/>
</dbReference>
<evidence type="ECO:0000313" key="9">
    <source>
        <dbReference type="Proteomes" id="UP000652430"/>
    </source>
</evidence>
<accession>A0ABQ3LHK0</accession>
<name>A0ABQ3LHK0_9SPHN</name>
<keyword evidence="9" id="KW-1185">Reference proteome</keyword>
<evidence type="ECO:0000256" key="5">
    <source>
        <dbReference type="ARBA" id="ARBA00022801"/>
    </source>
</evidence>
<dbReference type="Pfam" id="PF07927">
    <property type="entry name" value="HicA_toxin"/>
    <property type="match status" value="1"/>
</dbReference>
<protein>
    <recommendedName>
        <fullName evidence="10">Addiction module toxin, HicA family</fullName>
    </recommendedName>
</protein>
<keyword evidence="5" id="KW-0378">Hydrolase</keyword>
<evidence type="ECO:0000256" key="2">
    <source>
        <dbReference type="ARBA" id="ARBA00022649"/>
    </source>
</evidence>
<evidence type="ECO:0000256" key="4">
    <source>
        <dbReference type="ARBA" id="ARBA00022759"/>
    </source>
</evidence>
<evidence type="ECO:0008006" key="10">
    <source>
        <dbReference type="Google" id="ProtNLM"/>
    </source>
</evidence>
<keyword evidence="4" id="KW-0255">Endonuclease</keyword>
<keyword evidence="2" id="KW-1277">Toxin-antitoxin system</keyword>
<sequence length="72" mass="7799">MPKRPVVSGAQAIRALERLGYVAVRQRGSHVVPRRAEKGCIVPLHGKIRAGTLATILRRADVPAADFFGAIR</sequence>
<comment type="similarity">
    <text evidence="1">Belongs to the HicA mRNA interferase family.</text>
</comment>
<evidence type="ECO:0000256" key="3">
    <source>
        <dbReference type="ARBA" id="ARBA00022722"/>
    </source>
</evidence>
<dbReference type="SUPFAM" id="SSF54786">
    <property type="entry name" value="YcfA/nrd intein domain"/>
    <property type="match status" value="1"/>
</dbReference>
<dbReference type="Proteomes" id="UP000652430">
    <property type="component" value="Unassembled WGS sequence"/>
</dbReference>
<keyword evidence="3" id="KW-0540">Nuclease</keyword>
<keyword evidence="7" id="KW-0346">Stress response</keyword>
<evidence type="ECO:0000256" key="7">
    <source>
        <dbReference type="ARBA" id="ARBA00023016"/>
    </source>
</evidence>
<dbReference type="Gene3D" id="3.30.920.30">
    <property type="entry name" value="Hypothetical protein"/>
    <property type="match status" value="1"/>
</dbReference>
<evidence type="ECO:0000313" key="8">
    <source>
        <dbReference type="EMBL" id="GHH16295.1"/>
    </source>
</evidence>
<evidence type="ECO:0000256" key="1">
    <source>
        <dbReference type="ARBA" id="ARBA00006620"/>
    </source>
</evidence>